<comment type="similarity">
    <text evidence="2">Belongs to the mitochondrion-specific ribosomal protein mL42 family.</text>
</comment>
<gene>
    <name evidence="8" type="primary">MRPL42</name>
</gene>
<sequence length="174" mass="19942">MVYVLNTELFPCSTYTEIFPSNTNTTFLMSMATTGHLNRLSCLFTRFSTVNQLKHCTGVVPVLHKSTIRGPSIDDDCKVEIGVTSDGKTIVCYHPSEDVPYEFTQPILRPDPLTNPAETHDQVLKAHLGREVLQNKQGPTIEELSKMFHTTKHRWYPVGQYHTRRRKRDPPKDR</sequence>
<evidence type="ECO:0000313" key="9">
    <source>
        <dbReference type="Proteomes" id="UP000694402"/>
    </source>
</evidence>
<keyword evidence="9" id="KW-1185">Reference proteome</keyword>
<dbReference type="PANTHER" id="PTHR13450">
    <property type="entry name" value="MITOCHONDRIAL 39S RIBOSOMAL PROTEIN L42"/>
    <property type="match status" value="1"/>
</dbReference>
<keyword evidence="6" id="KW-0687">Ribonucleoprotein</keyword>
<evidence type="ECO:0000313" key="8">
    <source>
        <dbReference type="Ensembl" id="ENSOTSP00005102421.2"/>
    </source>
</evidence>
<evidence type="ECO:0000256" key="6">
    <source>
        <dbReference type="ARBA" id="ARBA00023274"/>
    </source>
</evidence>
<dbReference type="GO" id="GO:0005762">
    <property type="term" value="C:mitochondrial large ribosomal subunit"/>
    <property type="evidence" value="ECO:0007669"/>
    <property type="project" value="TreeGrafter"/>
</dbReference>
<protein>
    <recommendedName>
        <fullName evidence="7">Large ribosomal subunit protein mL42</fullName>
    </recommendedName>
</protein>
<evidence type="ECO:0000256" key="1">
    <source>
        <dbReference type="ARBA" id="ARBA00004173"/>
    </source>
</evidence>
<dbReference type="Proteomes" id="UP000694402">
    <property type="component" value="Unassembled WGS sequence"/>
</dbReference>
<reference evidence="8" key="1">
    <citation type="submission" date="2025-08" db="UniProtKB">
        <authorList>
            <consortium name="Ensembl"/>
        </authorList>
    </citation>
    <scope>IDENTIFICATION</scope>
</reference>
<evidence type="ECO:0000256" key="2">
    <source>
        <dbReference type="ARBA" id="ARBA00005556"/>
    </source>
</evidence>
<evidence type="ECO:0000256" key="5">
    <source>
        <dbReference type="ARBA" id="ARBA00023128"/>
    </source>
</evidence>
<accession>A0A8C8K7V4</accession>
<keyword evidence="3" id="KW-0809">Transit peptide</keyword>
<evidence type="ECO:0000256" key="4">
    <source>
        <dbReference type="ARBA" id="ARBA00022980"/>
    </source>
</evidence>
<dbReference type="InterPro" id="IPR019346">
    <property type="entry name" value="Ribosomal_mL42"/>
</dbReference>
<evidence type="ECO:0000256" key="3">
    <source>
        <dbReference type="ARBA" id="ARBA00022946"/>
    </source>
</evidence>
<dbReference type="Ensembl" id="ENSOTST00005110786.2">
    <property type="protein sequence ID" value="ENSOTSP00005102421.2"/>
    <property type="gene ID" value="ENSOTSG00005047034.2"/>
</dbReference>
<keyword evidence="5" id="KW-0496">Mitochondrion</keyword>
<comment type="subcellular location">
    <subcellularLocation>
        <location evidence="1">Mitochondrion</location>
    </subcellularLocation>
</comment>
<evidence type="ECO:0000256" key="7">
    <source>
        <dbReference type="ARBA" id="ARBA00035189"/>
    </source>
</evidence>
<dbReference type="PANTHER" id="PTHR13450:SF4">
    <property type="entry name" value="LARGE RIBOSOMAL SUBUNIT PROTEIN ML42"/>
    <property type="match status" value="1"/>
</dbReference>
<dbReference type="Pfam" id="PF10210">
    <property type="entry name" value="MRP-S32"/>
    <property type="match status" value="1"/>
</dbReference>
<dbReference type="AlphaFoldDB" id="A0A8C8K7V4"/>
<name>A0A8C8K7V4_ONCTS</name>
<proteinExistence type="inferred from homology"/>
<dbReference type="GeneTree" id="ENSGT00940000165713"/>
<reference evidence="8" key="2">
    <citation type="submission" date="2025-09" db="UniProtKB">
        <authorList>
            <consortium name="Ensembl"/>
        </authorList>
    </citation>
    <scope>IDENTIFICATION</scope>
</reference>
<organism evidence="8 9">
    <name type="scientific">Oncorhynchus tshawytscha</name>
    <name type="common">Chinook salmon</name>
    <name type="synonym">Salmo tshawytscha</name>
    <dbReference type="NCBI Taxonomy" id="74940"/>
    <lineage>
        <taxon>Eukaryota</taxon>
        <taxon>Metazoa</taxon>
        <taxon>Chordata</taxon>
        <taxon>Craniata</taxon>
        <taxon>Vertebrata</taxon>
        <taxon>Euteleostomi</taxon>
        <taxon>Actinopterygii</taxon>
        <taxon>Neopterygii</taxon>
        <taxon>Teleostei</taxon>
        <taxon>Protacanthopterygii</taxon>
        <taxon>Salmoniformes</taxon>
        <taxon>Salmonidae</taxon>
        <taxon>Salmoninae</taxon>
        <taxon>Oncorhynchus</taxon>
    </lineage>
</organism>
<keyword evidence="4" id="KW-0689">Ribosomal protein</keyword>